<dbReference type="GeneID" id="113740176"/>
<evidence type="ECO:0000313" key="4">
    <source>
        <dbReference type="RefSeq" id="XP_027123503.1"/>
    </source>
</evidence>
<reference evidence="4" key="2">
    <citation type="submission" date="2025-08" db="UniProtKB">
        <authorList>
            <consortium name="RefSeq"/>
        </authorList>
    </citation>
    <scope>IDENTIFICATION</scope>
    <source>
        <tissue evidence="4">Leaves</tissue>
    </source>
</reference>
<evidence type="ECO:0000259" key="2">
    <source>
        <dbReference type="Pfam" id="PF07000"/>
    </source>
</evidence>
<feature type="domain" description="DUF1308" evidence="2">
    <location>
        <begin position="351"/>
        <end position="516"/>
    </location>
</feature>
<dbReference type="PANTHER" id="PTHR13379">
    <property type="entry name" value="UNCHARACTERIZED DUF1308"/>
    <property type="match status" value="1"/>
</dbReference>
<dbReference type="Pfam" id="PF07000">
    <property type="entry name" value="DUF1308"/>
    <property type="match status" value="1"/>
</dbReference>
<protein>
    <recommendedName>
        <fullName evidence="2">DUF1308 domain-containing protein</fullName>
    </recommendedName>
</protein>
<reference evidence="3" key="1">
    <citation type="journal article" date="2025" name="Foods">
        <title>Unveiling the Microbial Signatures of Arabica Coffee Cherries: Insights into Ripeness Specific Diversity, Functional Traits, and Implications for Quality and Safety.</title>
        <authorList>
            <consortium name="RefSeq"/>
            <person name="Tenea G.N."/>
            <person name="Cifuentes V."/>
            <person name="Reyes P."/>
            <person name="Cevallos-Vallejos M."/>
        </authorList>
    </citation>
    <scope>NUCLEOTIDE SEQUENCE [LARGE SCALE GENOMIC DNA]</scope>
</reference>
<proteinExistence type="predicted"/>
<accession>A0A6P6X6V4</accession>
<dbReference type="RefSeq" id="XP_027123503.1">
    <property type="nucleotide sequence ID" value="XM_027267702.2"/>
</dbReference>
<organism evidence="3 4">
    <name type="scientific">Coffea arabica</name>
    <name type="common">Arabian coffee</name>
    <dbReference type="NCBI Taxonomy" id="13443"/>
    <lineage>
        <taxon>Eukaryota</taxon>
        <taxon>Viridiplantae</taxon>
        <taxon>Streptophyta</taxon>
        <taxon>Embryophyta</taxon>
        <taxon>Tracheophyta</taxon>
        <taxon>Spermatophyta</taxon>
        <taxon>Magnoliopsida</taxon>
        <taxon>eudicotyledons</taxon>
        <taxon>Gunneridae</taxon>
        <taxon>Pentapetalae</taxon>
        <taxon>asterids</taxon>
        <taxon>lamiids</taxon>
        <taxon>Gentianales</taxon>
        <taxon>Rubiaceae</taxon>
        <taxon>Ixoroideae</taxon>
        <taxon>Gardenieae complex</taxon>
        <taxon>Bertiereae - Coffeeae clade</taxon>
        <taxon>Coffeeae</taxon>
        <taxon>Coffea</taxon>
    </lineage>
</organism>
<dbReference type="InterPro" id="IPR010733">
    <property type="entry name" value="DUF1308"/>
</dbReference>
<dbReference type="PANTHER" id="PTHR13379:SF0">
    <property type="entry name" value="UPF0415 PROTEIN C7ORF25"/>
    <property type="match status" value="1"/>
</dbReference>
<keyword evidence="1" id="KW-0732">Signal</keyword>
<keyword evidence="3" id="KW-1185">Reference proteome</keyword>
<dbReference type="AlphaFoldDB" id="A0A6P6X6V4"/>
<feature type="signal peptide" evidence="1">
    <location>
        <begin position="1"/>
        <end position="23"/>
    </location>
</feature>
<dbReference type="Proteomes" id="UP001652660">
    <property type="component" value="Chromosome 4c"/>
</dbReference>
<name>A0A6P6X6V4_COFAR</name>
<evidence type="ECO:0000313" key="3">
    <source>
        <dbReference type="Proteomes" id="UP001652660"/>
    </source>
</evidence>
<sequence>MRVLTTVLLNSHLLHFSPPYVLTSKCQVPNWARKEEKKMESSETLIGAAQDAKKRCEALNDRIEGLRTQSSSSPTSNWKTTLLRLVHSELSFLNRFLISASLNNNRQSSLSVNVGHLESIVHILELPSISGISRVCKSIPLVSSQEKLRPNAASCLKSIYVDIMCCLEGSPVWFIVSDRNPKYISWEWSSGNKGLRNRVEEVLEAARSSETLRPSSVIFFFSKGLEDVVYEKLQHEFGAADLRLTFPCFDCSFCEGSEDDWIDVLLRSYEEACVLKLEIKDQSNYQNLTSTTGCIIRQTLRDLPLPEENIQGTPTLGESLCSLISGLKCCLLDMELNLLETMCNGQSLQLVNFDTTALIAIVSGISSGGMNKLLATSESKLRSQFKSNYEFVIAQVNSEIRNPIHKELSASTSGKGGIICESVHSEFQELVSMCGGPNEKIRANYILKHLRMVPDCPSSRLASLPTTRKLALKNKVVFGTGDYWHAPTLSANMAFVRAVSQTGMSLFTIQHRPRALIGD</sequence>
<dbReference type="OrthoDB" id="441890at2759"/>
<feature type="chain" id="PRO_5027565466" description="DUF1308 domain-containing protein" evidence="1">
    <location>
        <begin position="24"/>
        <end position="519"/>
    </location>
</feature>
<gene>
    <name evidence="4" type="primary">LOC113740176</name>
</gene>
<evidence type="ECO:0000256" key="1">
    <source>
        <dbReference type="SAM" id="SignalP"/>
    </source>
</evidence>